<feature type="signal peptide" evidence="1">
    <location>
        <begin position="1"/>
        <end position="24"/>
    </location>
</feature>
<sequence>MLKKILYSLTIISLFATSSLTVMSCEPVKSFPSVSATTTISNLNNLFIGKEIQPVYFDYLKYINGFFEHSNFSDVLSTNKVTTNKIETSKLSEANVIYYNALKNIYKPIEIGTELDFSGMTFIIENIFIDDFAFVKNNSTNQSPKKINENENESQEEELLSYANTTMAITILKGWETVGKILLQVKMEENDYFKKNISMMFINKWLESLFSNLTINKLNKYGWYEYSGYEINKDNIDSFRTSIVSKTNKLKNLEITNEDISLWNETKIEIDKNGKEIEKKYFGYELKGQKYIYV</sequence>
<reference evidence="2 3" key="1">
    <citation type="submission" date="2019-03" db="EMBL/GenBank/DDBJ databases">
        <title>Complete genome sequence of Spiroplasma gladiatoris TG-1 (DSM 22552).</title>
        <authorList>
            <person name="Lin Y.-C."/>
            <person name="Chou L."/>
            <person name="Kuo C.-H."/>
        </authorList>
    </citation>
    <scope>NUCLEOTIDE SEQUENCE [LARGE SCALE GENOMIC DNA]</scope>
    <source>
        <strain evidence="2 3">TG-1</strain>
    </source>
</reference>
<dbReference type="EMBL" id="CP038013">
    <property type="protein sequence ID" value="QBQ07683.1"/>
    <property type="molecule type" value="Genomic_DNA"/>
</dbReference>
<evidence type="ECO:0000256" key="1">
    <source>
        <dbReference type="SAM" id="SignalP"/>
    </source>
</evidence>
<evidence type="ECO:0000313" key="3">
    <source>
        <dbReference type="Proteomes" id="UP000294309"/>
    </source>
</evidence>
<dbReference type="RefSeq" id="WP_134297472.1">
    <property type="nucleotide sequence ID" value="NZ_CP038013.1"/>
</dbReference>
<evidence type="ECO:0000313" key="2">
    <source>
        <dbReference type="EMBL" id="QBQ07683.1"/>
    </source>
</evidence>
<feature type="chain" id="PRO_5020238853" description="Lipoprotein" evidence="1">
    <location>
        <begin position="25"/>
        <end position="294"/>
    </location>
</feature>
<dbReference type="Proteomes" id="UP000294309">
    <property type="component" value="Chromosome"/>
</dbReference>
<accession>A0A4P7AIX7</accession>
<protein>
    <recommendedName>
        <fullName evidence="4">Lipoprotein</fullName>
    </recommendedName>
</protein>
<evidence type="ECO:0008006" key="4">
    <source>
        <dbReference type="Google" id="ProtNLM"/>
    </source>
</evidence>
<dbReference type="KEGG" id="sgq:SGLAD_v1c04840"/>
<dbReference type="AlphaFoldDB" id="A0A4P7AIX7"/>
<dbReference type="OrthoDB" id="388931at2"/>
<keyword evidence="3" id="KW-1185">Reference proteome</keyword>
<proteinExistence type="predicted"/>
<dbReference type="PROSITE" id="PS51257">
    <property type="entry name" value="PROKAR_LIPOPROTEIN"/>
    <property type="match status" value="1"/>
</dbReference>
<gene>
    <name evidence="2" type="ORF">SGLAD_v1c04840</name>
</gene>
<name>A0A4P7AIX7_9MOLU</name>
<organism evidence="2 3">
    <name type="scientific">Spiroplasma gladiatoris</name>
    <dbReference type="NCBI Taxonomy" id="2143"/>
    <lineage>
        <taxon>Bacteria</taxon>
        <taxon>Bacillati</taxon>
        <taxon>Mycoplasmatota</taxon>
        <taxon>Mollicutes</taxon>
        <taxon>Entomoplasmatales</taxon>
        <taxon>Spiroplasmataceae</taxon>
        <taxon>Spiroplasma</taxon>
    </lineage>
</organism>
<keyword evidence="1" id="KW-0732">Signal</keyword>